<dbReference type="EMBL" id="KZ819606">
    <property type="protein sequence ID" value="PWN32007.1"/>
    <property type="molecule type" value="Genomic_DNA"/>
</dbReference>
<protein>
    <recommendedName>
        <fullName evidence="2">FCP1 homology domain-containing protein</fullName>
    </recommendedName>
</protein>
<feature type="compositionally biased region" description="Basic and acidic residues" evidence="1">
    <location>
        <begin position="158"/>
        <end position="188"/>
    </location>
</feature>
<dbReference type="PANTHER" id="PTHR12210">
    <property type="entry name" value="DULLARD PROTEIN PHOSPHATASE"/>
    <property type="match status" value="1"/>
</dbReference>
<proteinExistence type="predicted"/>
<dbReference type="AlphaFoldDB" id="A0A316V371"/>
<dbReference type="STRING" id="1280837.A0A316V371"/>
<dbReference type="Proteomes" id="UP000245771">
    <property type="component" value="Unassembled WGS sequence"/>
</dbReference>
<dbReference type="GeneID" id="37022942"/>
<feature type="region of interest" description="Disordered" evidence="1">
    <location>
        <begin position="1"/>
        <end position="45"/>
    </location>
</feature>
<feature type="domain" description="FCP1 homology" evidence="2">
    <location>
        <begin position="223"/>
        <end position="506"/>
    </location>
</feature>
<feature type="region of interest" description="Disordered" evidence="1">
    <location>
        <begin position="274"/>
        <end position="337"/>
    </location>
</feature>
<feature type="region of interest" description="Disordered" evidence="1">
    <location>
        <begin position="511"/>
        <end position="536"/>
    </location>
</feature>
<dbReference type="SMART" id="SM00577">
    <property type="entry name" value="CPDc"/>
    <property type="match status" value="1"/>
</dbReference>
<evidence type="ECO:0000313" key="4">
    <source>
        <dbReference type="Proteomes" id="UP000245771"/>
    </source>
</evidence>
<feature type="compositionally biased region" description="Acidic residues" evidence="1">
    <location>
        <begin position="519"/>
        <end position="536"/>
    </location>
</feature>
<feature type="compositionally biased region" description="Basic and acidic residues" evidence="1">
    <location>
        <begin position="283"/>
        <end position="294"/>
    </location>
</feature>
<name>A0A316V371_9BASI</name>
<dbReference type="InterPro" id="IPR050365">
    <property type="entry name" value="TIM50"/>
</dbReference>
<keyword evidence="4" id="KW-1185">Reference proteome</keyword>
<feature type="compositionally biased region" description="Acidic residues" evidence="1">
    <location>
        <begin position="295"/>
        <end position="305"/>
    </location>
</feature>
<feature type="compositionally biased region" description="Polar residues" evidence="1">
    <location>
        <begin position="9"/>
        <end position="21"/>
    </location>
</feature>
<evidence type="ECO:0000259" key="2">
    <source>
        <dbReference type="SMART" id="SM00577"/>
    </source>
</evidence>
<accession>A0A316V371</accession>
<dbReference type="InParanoid" id="A0A316V371"/>
<dbReference type="InterPro" id="IPR004274">
    <property type="entry name" value="FCP1_dom"/>
</dbReference>
<dbReference type="InterPro" id="IPR023214">
    <property type="entry name" value="HAD_sf"/>
</dbReference>
<reference evidence="3 4" key="1">
    <citation type="journal article" date="2018" name="Mol. Biol. Evol.">
        <title>Broad Genomic Sampling Reveals a Smut Pathogenic Ancestry of the Fungal Clade Ustilaginomycotina.</title>
        <authorList>
            <person name="Kijpornyongpan T."/>
            <person name="Mondo S.J."/>
            <person name="Barry K."/>
            <person name="Sandor L."/>
            <person name="Lee J."/>
            <person name="Lipzen A."/>
            <person name="Pangilinan J."/>
            <person name="LaButti K."/>
            <person name="Hainaut M."/>
            <person name="Henrissat B."/>
            <person name="Grigoriev I.V."/>
            <person name="Spatafora J.W."/>
            <person name="Aime M.C."/>
        </authorList>
    </citation>
    <scope>NUCLEOTIDE SEQUENCE [LARGE SCALE GENOMIC DNA]</scope>
    <source>
        <strain evidence="3 4">MCA 3882</strain>
    </source>
</reference>
<organism evidence="3 4">
    <name type="scientific">Meira miltonrushii</name>
    <dbReference type="NCBI Taxonomy" id="1280837"/>
    <lineage>
        <taxon>Eukaryota</taxon>
        <taxon>Fungi</taxon>
        <taxon>Dikarya</taxon>
        <taxon>Basidiomycota</taxon>
        <taxon>Ustilaginomycotina</taxon>
        <taxon>Exobasidiomycetes</taxon>
        <taxon>Exobasidiales</taxon>
        <taxon>Brachybasidiaceae</taxon>
        <taxon>Meira</taxon>
    </lineage>
</organism>
<sequence length="649" mass="75074">MPRHRKTSRPVNEENQQQHQYNPPPSNYWQPHQYDGRSQYAQGQHYYQQYQQPYPVPNGWNAEQNYASNYGTNWQNDWYGTHYSAQNSVGHANVGPSHYNNSSWGGEYREEPQINGWNGGYYSLDYYPSSYQPKRYEGNRHIHTPVSGRSSRYPSPGKEGKRSYRDQNDEMRYDQSSESRWASRDRFQDPASNPVINEPRKHYLQQSLQEPGHYPINSQTPKPLPLLVLDLNGTLVYRSSRSSGTAAERSKFPTLRPYLACFLQYCLAVDAEHQPDPNVSQDAWRKWQEDRTKDNEEETVEDSEINGDKDARMSDSENVSHPKTHGTHFWPKENSEPEPLPSATYRLLLWSSAQPQNVDHMARAILNPNQAEQLLRVYARDTLVTRKFYSLKSPSVKDLEILWAALNNLMGNDEAKKRGEERLFAEARDREDRQVQQDQAALEKLHGLWNKEIVLPKENEKTGVYSDGFGYGPHNTLLLDDSVSKARIQPFNHLLVPEFDAERAKVVKEYKKKQAGESEKEEEEEEETDQDEEVQTPEDILLQIIGVLEHARYQKNVSSWIRFGGLGDLGNVSDEHPYREALRKCAEGDVEEDEKKAFKEWEAYFSLDLAQTEEDQGPRLQVSVGDRTPTFWAEEGQRALSRKGIEAVI</sequence>
<dbReference type="RefSeq" id="XP_025352309.1">
    <property type="nucleotide sequence ID" value="XM_025501161.1"/>
</dbReference>
<feature type="region of interest" description="Disordered" evidence="1">
    <location>
        <begin position="137"/>
        <end position="198"/>
    </location>
</feature>
<gene>
    <name evidence="3" type="ORF">FA14DRAFT_181926</name>
</gene>
<dbReference type="OrthoDB" id="1711508at2759"/>
<feature type="compositionally biased region" description="Basic and acidic residues" evidence="1">
    <location>
        <begin position="306"/>
        <end position="320"/>
    </location>
</feature>
<dbReference type="Gene3D" id="3.40.50.1000">
    <property type="entry name" value="HAD superfamily/HAD-like"/>
    <property type="match status" value="2"/>
</dbReference>
<evidence type="ECO:0000256" key="1">
    <source>
        <dbReference type="SAM" id="MobiDB-lite"/>
    </source>
</evidence>
<evidence type="ECO:0000313" key="3">
    <source>
        <dbReference type="EMBL" id="PWN32007.1"/>
    </source>
</evidence>